<dbReference type="EMBL" id="NBCO01000082">
    <property type="protein sequence ID" value="ORC82814.1"/>
    <property type="molecule type" value="Genomic_DNA"/>
</dbReference>
<dbReference type="VEuPathDB" id="TriTrypDB:TM35_000821040"/>
<feature type="compositionally biased region" description="Polar residues" evidence="2">
    <location>
        <begin position="276"/>
        <end position="296"/>
    </location>
</feature>
<feature type="compositionally biased region" description="Low complexity" evidence="2">
    <location>
        <begin position="297"/>
        <end position="311"/>
    </location>
</feature>
<reference evidence="4 5" key="1">
    <citation type="submission" date="2017-03" db="EMBL/GenBank/DDBJ databases">
        <title>An alternative strategy for trypanosome survival in the mammalian bloodstream revealed through genome and transcriptome analysis of the ubiquitous bovine parasite Trypanosoma (Megatrypanum) theileri.</title>
        <authorList>
            <person name="Kelly S."/>
            <person name="Ivens A."/>
            <person name="Mott A."/>
            <person name="O'Neill E."/>
            <person name="Emms D."/>
            <person name="Macleod O."/>
            <person name="Voorheis P."/>
            <person name="Matthews J."/>
            <person name="Matthews K."/>
            <person name="Carrington M."/>
        </authorList>
    </citation>
    <scope>NUCLEOTIDE SEQUENCE [LARGE SCALE GENOMIC DNA]</scope>
    <source>
        <strain evidence="4">Edinburgh</strain>
    </source>
</reference>
<feature type="compositionally biased region" description="Polar residues" evidence="2">
    <location>
        <begin position="318"/>
        <end position="331"/>
    </location>
</feature>
<sequence>MTTMFVQLRRVVYLLVLLQCCACVAYAQSGSTVNDHYFKQKVEDFKLMYSALKNSISNAEESSMAMDKEFVACDVYSSHALNAVYQLKSLTEGAEAEMSPINTSTRPEEMKEQRKKFETALQEAKDDLSNVTLAVNKTREAAEEVNKALNEVERLAETVISYAEEILDSPPKLSRSSYQIFLGVEELVRAGKREGEYAQSFATEIKPKVQPALDAAKKVEEQAESLKVEVELAVRTFNEYLEKHGLNPEEETTDSQQNTSENEVPEKEGADEIITGNENGEGNVQTPEENEGSQNNTPKPSDSSSSGTSPSQEEETTNSPSSSDSTYLDNTRPSDSSSSPALVHSPLLLLLVSMCVLGCTAVF</sequence>
<accession>A0A1X0NEW1</accession>
<dbReference type="AlphaFoldDB" id="A0A1X0NEW1"/>
<comment type="caution">
    <text evidence="4">The sequence shown here is derived from an EMBL/GenBank/DDBJ whole genome shotgun (WGS) entry which is preliminary data.</text>
</comment>
<keyword evidence="1" id="KW-0175">Coiled coil</keyword>
<feature type="chain" id="PRO_5012416638" evidence="3">
    <location>
        <begin position="28"/>
        <end position="363"/>
    </location>
</feature>
<proteinExistence type="predicted"/>
<evidence type="ECO:0000256" key="2">
    <source>
        <dbReference type="SAM" id="MobiDB-lite"/>
    </source>
</evidence>
<dbReference type="Proteomes" id="UP000192257">
    <property type="component" value="Unassembled WGS sequence"/>
</dbReference>
<feature type="region of interest" description="Disordered" evidence="2">
    <location>
        <begin position="243"/>
        <end position="341"/>
    </location>
</feature>
<evidence type="ECO:0000313" key="5">
    <source>
        <dbReference type="Proteomes" id="UP000192257"/>
    </source>
</evidence>
<evidence type="ECO:0000313" key="4">
    <source>
        <dbReference type="EMBL" id="ORC82814.1"/>
    </source>
</evidence>
<feature type="coiled-coil region" evidence="1">
    <location>
        <begin position="114"/>
        <end position="165"/>
    </location>
</feature>
<organism evidence="4 5">
    <name type="scientific">Trypanosoma theileri</name>
    <dbReference type="NCBI Taxonomy" id="67003"/>
    <lineage>
        <taxon>Eukaryota</taxon>
        <taxon>Discoba</taxon>
        <taxon>Euglenozoa</taxon>
        <taxon>Kinetoplastea</taxon>
        <taxon>Metakinetoplastina</taxon>
        <taxon>Trypanosomatida</taxon>
        <taxon>Trypanosomatidae</taxon>
        <taxon>Trypanosoma</taxon>
    </lineage>
</organism>
<name>A0A1X0NEW1_9TRYP</name>
<feature type="signal peptide" evidence="3">
    <location>
        <begin position="1"/>
        <end position="27"/>
    </location>
</feature>
<dbReference type="RefSeq" id="XP_028877312.1">
    <property type="nucleotide sequence ID" value="XM_029031394.1"/>
</dbReference>
<keyword evidence="3" id="KW-0732">Signal</keyword>
<evidence type="ECO:0000256" key="3">
    <source>
        <dbReference type="SAM" id="SignalP"/>
    </source>
</evidence>
<protein>
    <submittedName>
        <fullName evidence="4">Uncharacterized protein</fullName>
    </submittedName>
</protein>
<gene>
    <name evidence="4" type="ORF">TM35_000821040</name>
</gene>
<keyword evidence="5" id="KW-1185">Reference proteome</keyword>
<dbReference type="GeneID" id="39991174"/>
<evidence type="ECO:0000256" key="1">
    <source>
        <dbReference type="SAM" id="Coils"/>
    </source>
</evidence>